<evidence type="ECO:0000313" key="6">
    <source>
        <dbReference type="EMBL" id="HCK24129.1"/>
    </source>
</evidence>
<dbReference type="AlphaFoldDB" id="A0A3D2SE34"/>
<evidence type="ECO:0000256" key="1">
    <source>
        <dbReference type="ARBA" id="ARBA00007072"/>
    </source>
</evidence>
<dbReference type="PANTHER" id="PTHR10587:SF78">
    <property type="entry name" value="PEPTIDOGLYCAN-N-ACETYLMURAMIC ACID DEACETYLASE PDAA"/>
    <property type="match status" value="1"/>
</dbReference>
<dbReference type="SUPFAM" id="SSF81296">
    <property type="entry name" value="E set domains"/>
    <property type="match status" value="1"/>
</dbReference>
<feature type="chain" id="PRO_5017546027" evidence="4">
    <location>
        <begin position="22"/>
        <end position="830"/>
    </location>
</feature>
<comment type="caution">
    <text evidence="6">The sequence shown here is derived from an EMBL/GenBank/DDBJ whole genome shotgun (WGS) entry which is preliminary data.</text>
</comment>
<feature type="domain" description="NodB homology" evidence="5">
    <location>
        <begin position="616"/>
        <end position="822"/>
    </location>
</feature>
<evidence type="ECO:0000256" key="3">
    <source>
        <dbReference type="ARBA" id="ARBA00023326"/>
    </source>
</evidence>
<dbReference type="GO" id="GO:0016810">
    <property type="term" value="F:hydrolase activity, acting on carbon-nitrogen (but not peptide) bonds"/>
    <property type="evidence" value="ECO:0007669"/>
    <property type="project" value="InterPro"/>
</dbReference>
<dbReference type="Pfam" id="PF00759">
    <property type="entry name" value="Glyco_hydro_9"/>
    <property type="match status" value="1"/>
</dbReference>
<organism evidence="6 7">
    <name type="scientific">Bacteroides graminisolvens</name>
    <dbReference type="NCBI Taxonomy" id="477666"/>
    <lineage>
        <taxon>Bacteria</taxon>
        <taxon>Pseudomonadati</taxon>
        <taxon>Bacteroidota</taxon>
        <taxon>Bacteroidia</taxon>
        <taxon>Bacteroidales</taxon>
        <taxon>Bacteroidaceae</taxon>
        <taxon>Bacteroides</taxon>
    </lineage>
</organism>
<keyword evidence="3" id="KW-0624">Polysaccharide degradation</keyword>
<comment type="similarity">
    <text evidence="1">Belongs to the glycosyl hydrolase 9 (cellulase E) family.</text>
</comment>
<dbReference type="CDD" id="cd02850">
    <property type="entry name" value="E_set_Cellulase_N"/>
    <property type="match status" value="1"/>
</dbReference>
<evidence type="ECO:0000259" key="5">
    <source>
        <dbReference type="PROSITE" id="PS51677"/>
    </source>
</evidence>
<dbReference type="InterPro" id="IPR012341">
    <property type="entry name" value="6hp_glycosidase-like_sf"/>
</dbReference>
<evidence type="ECO:0000256" key="4">
    <source>
        <dbReference type="SAM" id="SignalP"/>
    </source>
</evidence>
<dbReference type="PANTHER" id="PTHR10587">
    <property type="entry name" value="GLYCOSYL TRANSFERASE-RELATED"/>
    <property type="match status" value="1"/>
</dbReference>
<dbReference type="Gene3D" id="3.20.20.370">
    <property type="entry name" value="Glycoside hydrolase/deacetylase"/>
    <property type="match status" value="1"/>
</dbReference>
<evidence type="ECO:0000313" key="7">
    <source>
        <dbReference type="Proteomes" id="UP000263098"/>
    </source>
</evidence>
<dbReference type="Proteomes" id="UP000263098">
    <property type="component" value="Unassembled WGS sequence"/>
</dbReference>
<evidence type="ECO:0000256" key="2">
    <source>
        <dbReference type="ARBA" id="ARBA00023277"/>
    </source>
</evidence>
<dbReference type="InterPro" id="IPR013783">
    <property type="entry name" value="Ig-like_fold"/>
</dbReference>
<keyword evidence="2" id="KW-0119">Carbohydrate metabolism</keyword>
<sequence length="830" mass="93823">MKSKGWLFAISLSAMSLNVCAEQWIRINQLGYLPQSRKVAVFMSEEKIEIKEYALIDAFTGKVARTFATPLAKGKNGKMESTYRLDFSDFNQTGTYYLKAGTTQSPRFSIDPGVYNGTADFLLNYMRQQRCGYNPFLKDSCHVHDGYIVYHPTKTGQHIDVRGGWHDATDYLQYTTTSANAIYQMMFAYQQNPEAFADVYNEAGLKGSNGIPDIVDEIKWGLDWLNRMNPEKGEFYNQIADDRDHTGMRLPNKDLVDYGYGPGKGRPVYYCSGEKQVRGKFTNATTGIASTTGKFASCFALGATIMRKYDAAFADVLAAKAHDAYQSGMEKPGACQTASVLSPYIYEEDNWTDDMELAAAELFLTTKNNQFLEQAIEYGRKEPVTPWMGADSARHYQWYPFMNMGHYRLASTGNQRVSNEFIRNMRSGIQRVYEKAKEDPFLFGIPGVWCSNNLTAAMLTQCRLYRELTGDLTYEEMEASLRDWLFGCNPWGTSMIADLPLWGDYPSQPHSSYYTARLGNTSGGLVDGPVYATIFKGLRGVHLDGGESYERFQPENLVYHDDTHDYSTNEPTMDGTASLTYYLSALQKDGMKSGHTLSNKNILSNGGLIRTDTTSKQITLIFTADDKADGAADIREILRKEKIKGSFFFTGRFYRTFPEVVSLLRNDGHYLGAHSNAHPLYCSWEKRDSTLISREEFEKDLLANYELMHQAGIAHTDAPYFVPPYEHYNAEIASWAKSMGIQLINFTPGSGTNADYTTPEMKNYKSSETIYKQVLSKEKEKGLNGYIILIHLGTDDKRTDKFYQNGMRKMISKLKKEGYVFTGLAEALNR</sequence>
<protein>
    <submittedName>
        <fullName evidence="6">Cellulase</fullName>
    </submittedName>
</protein>
<dbReference type="InterPro" id="IPR001701">
    <property type="entry name" value="Glyco_hydro_9"/>
</dbReference>
<dbReference type="PROSITE" id="PS51677">
    <property type="entry name" value="NODB"/>
    <property type="match status" value="1"/>
</dbReference>
<dbReference type="GO" id="GO:0008810">
    <property type="term" value="F:cellulase activity"/>
    <property type="evidence" value="ECO:0007669"/>
    <property type="project" value="InterPro"/>
</dbReference>
<dbReference type="Gene3D" id="2.60.40.10">
    <property type="entry name" value="Immunoglobulins"/>
    <property type="match status" value="1"/>
</dbReference>
<dbReference type="SUPFAM" id="SSF88713">
    <property type="entry name" value="Glycoside hydrolase/deacetylase"/>
    <property type="match status" value="1"/>
</dbReference>
<dbReference type="SUPFAM" id="SSF48208">
    <property type="entry name" value="Six-hairpin glycosidases"/>
    <property type="match status" value="1"/>
</dbReference>
<dbReference type="GO" id="GO:0016020">
    <property type="term" value="C:membrane"/>
    <property type="evidence" value="ECO:0007669"/>
    <property type="project" value="TreeGrafter"/>
</dbReference>
<dbReference type="EMBL" id="DPVG01000183">
    <property type="protein sequence ID" value="HCK24129.1"/>
    <property type="molecule type" value="Genomic_DNA"/>
</dbReference>
<dbReference type="Pfam" id="PF01522">
    <property type="entry name" value="Polysacc_deac_1"/>
    <property type="match status" value="1"/>
</dbReference>
<accession>A0A3D2SE34</accession>
<reference evidence="6 7" key="1">
    <citation type="journal article" date="2018" name="Nat. Biotechnol.">
        <title>A standardized bacterial taxonomy based on genome phylogeny substantially revises the tree of life.</title>
        <authorList>
            <person name="Parks D.H."/>
            <person name="Chuvochina M."/>
            <person name="Waite D.W."/>
            <person name="Rinke C."/>
            <person name="Skarshewski A."/>
            <person name="Chaumeil P.A."/>
            <person name="Hugenholtz P."/>
        </authorList>
    </citation>
    <scope>NUCLEOTIDE SEQUENCE [LARGE SCALE GENOMIC DNA]</scope>
    <source>
        <strain evidence="6">UBA9667</strain>
    </source>
</reference>
<proteinExistence type="inferred from homology"/>
<feature type="signal peptide" evidence="4">
    <location>
        <begin position="1"/>
        <end position="21"/>
    </location>
</feature>
<dbReference type="GO" id="GO:0000272">
    <property type="term" value="P:polysaccharide catabolic process"/>
    <property type="evidence" value="ECO:0007669"/>
    <property type="project" value="UniProtKB-KW"/>
</dbReference>
<dbReference type="CDD" id="cd10917">
    <property type="entry name" value="CE4_NodB_like_6s_7s"/>
    <property type="match status" value="1"/>
</dbReference>
<dbReference type="InterPro" id="IPR008928">
    <property type="entry name" value="6-hairpin_glycosidase_sf"/>
</dbReference>
<dbReference type="InterPro" id="IPR004197">
    <property type="entry name" value="Cellulase_Ig-like"/>
</dbReference>
<keyword evidence="4" id="KW-0732">Signal</keyword>
<dbReference type="InterPro" id="IPR014756">
    <property type="entry name" value="Ig_E-set"/>
</dbReference>
<gene>
    <name evidence="6" type="ORF">DHW31_04965</name>
</gene>
<name>A0A3D2SE34_9BACE</name>
<dbReference type="InterPro" id="IPR002509">
    <property type="entry name" value="NODB_dom"/>
</dbReference>
<dbReference type="Pfam" id="PF02927">
    <property type="entry name" value="CelD_N"/>
    <property type="match status" value="1"/>
</dbReference>
<dbReference type="InterPro" id="IPR011330">
    <property type="entry name" value="Glyco_hydro/deAcase_b/a-brl"/>
</dbReference>
<dbReference type="InterPro" id="IPR050248">
    <property type="entry name" value="Polysacc_deacetylase_ArnD"/>
</dbReference>
<dbReference type="Gene3D" id="1.50.10.10">
    <property type="match status" value="1"/>
</dbReference>